<accession>A0A512DVB1</accession>
<dbReference type="AlphaFoldDB" id="A0A512DVB1"/>
<keyword evidence="2" id="KW-1185">Reference proteome</keyword>
<dbReference type="EMBL" id="BJYZ01000021">
    <property type="protein sequence ID" value="GEO40409.1"/>
    <property type="molecule type" value="Genomic_DNA"/>
</dbReference>
<proteinExistence type="predicted"/>
<name>A0A512DVB1_9PROT</name>
<comment type="caution">
    <text evidence="1">The sequence shown here is derived from an EMBL/GenBank/DDBJ whole genome shotgun (WGS) entry which is preliminary data.</text>
</comment>
<organism evidence="1 2">
    <name type="scientific">Skermanella aerolata</name>
    <dbReference type="NCBI Taxonomy" id="393310"/>
    <lineage>
        <taxon>Bacteria</taxon>
        <taxon>Pseudomonadati</taxon>
        <taxon>Pseudomonadota</taxon>
        <taxon>Alphaproteobacteria</taxon>
        <taxon>Rhodospirillales</taxon>
        <taxon>Azospirillaceae</taxon>
        <taxon>Skermanella</taxon>
    </lineage>
</organism>
<evidence type="ECO:0000313" key="1">
    <source>
        <dbReference type="EMBL" id="GEO40409.1"/>
    </source>
</evidence>
<sequence>METGGGTMAHLAKLFEMARDRTPAGRRDLADKVGDFYFAGHDLSKREMDLVVDILRQVIRDAEMDVRLGLAQRLAVHDQAPHDLIVLLANDRIEIAEPVLLHSGVLRDADLIDIILRHAEAYQIAVAKRPAVSAPVADALVEMGSVQVAETLLGNRGASLSPQAMAKLTTAARRVPPLREPLLGRPELTSDLATRIYWLVSQELRRAILERYPIPRQQLDAALQSTVQDLVDGTRGRTSLTGEQLETVERLAEAGAITPPILIQTLRLGQIDLFKALFGRIAGLAPETMHLLIAESGGEALTLACRALKIDKGFFASIFLLSRAARPGEQIVDPRELSRVLALYDRVTPEAALPILQSWRMNPGATQLMPSRRRDRPET</sequence>
<dbReference type="InterPro" id="IPR019285">
    <property type="entry name" value="DUF2336"/>
</dbReference>
<evidence type="ECO:0008006" key="3">
    <source>
        <dbReference type="Google" id="ProtNLM"/>
    </source>
</evidence>
<evidence type="ECO:0000313" key="2">
    <source>
        <dbReference type="Proteomes" id="UP000321523"/>
    </source>
</evidence>
<dbReference type="Proteomes" id="UP000321523">
    <property type="component" value="Unassembled WGS sequence"/>
</dbReference>
<reference evidence="1 2" key="1">
    <citation type="submission" date="2019-07" db="EMBL/GenBank/DDBJ databases">
        <title>Whole genome shotgun sequence of Skermanella aerolata NBRC 106429.</title>
        <authorList>
            <person name="Hosoyama A."/>
            <person name="Uohara A."/>
            <person name="Ohji S."/>
            <person name="Ichikawa N."/>
        </authorList>
    </citation>
    <scope>NUCLEOTIDE SEQUENCE [LARGE SCALE GENOMIC DNA]</scope>
    <source>
        <strain evidence="1 2">NBRC 106429</strain>
    </source>
</reference>
<gene>
    <name evidence="1" type="ORF">SAE02_45570</name>
</gene>
<protein>
    <recommendedName>
        <fullName evidence="3">DUF2336 domain-containing protein</fullName>
    </recommendedName>
</protein>
<dbReference type="Pfam" id="PF10098">
    <property type="entry name" value="DUF2336"/>
    <property type="match status" value="1"/>
</dbReference>